<name>A0A6A4WUC9_AMPAM</name>
<dbReference type="GO" id="GO:0016829">
    <property type="term" value="F:lyase activity"/>
    <property type="evidence" value="ECO:0007669"/>
    <property type="project" value="UniProtKB-KW"/>
</dbReference>
<dbReference type="InterPro" id="IPR015421">
    <property type="entry name" value="PyrdxlP-dep_Trfase_major"/>
</dbReference>
<dbReference type="PIRSF" id="PIRSF000521">
    <property type="entry name" value="Transaminase_4ab_Lys_Orn"/>
    <property type="match status" value="1"/>
</dbReference>
<dbReference type="InterPro" id="IPR005814">
    <property type="entry name" value="Aminotrans_3"/>
</dbReference>
<evidence type="ECO:0000256" key="1">
    <source>
        <dbReference type="ARBA" id="ARBA00008954"/>
    </source>
</evidence>
<keyword evidence="5" id="KW-0456">Lyase</keyword>
<evidence type="ECO:0000256" key="4">
    <source>
        <dbReference type="SAM" id="Coils"/>
    </source>
</evidence>
<reference evidence="5 6" key="1">
    <citation type="submission" date="2019-07" db="EMBL/GenBank/DDBJ databases">
        <title>Draft genome assembly of a fouling barnacle, Amphibalanus amphitrite (Darwin, 1854): The first reference genome for Thecostraca.</title>
        <authorList>
            <person name="Kim W."/>
        </authorList>
    </citation>
    <scope>NUCLEOTIDE SEQUENCE [LARGE SCALE GENOMIC DNA]</scope>
    <source>
        <strain evidence="5">SNU_AA5</strain>
        <tissue evidence="5">Soma without cirri and trophi</tissue>
    </source>
</reference>
<dbReference type="GO" id="GO:0030170">
    <property type="term" value="F:pyridoxal phosphate binding"/>
    <property type="evidence" value="ECO:0007669"/>
    <property type="project" value="InterPro"/>
</dbReference>
<keyword evidence="6" id="KW-1185">Reference proteome</keyword>
<evidence type="ECO:0000313" key="6">
    <source>
        <dbReference type="Proteomes" id="UP000440578"/>
    </source>
</evidence>
<organism evidence="5 6">
    <name type="scientific">Amphibalanus amphitrite</name>
    <name type="common">Striped barnacle</name>
    <name type="synonym">Balanus amphitrite</name>
    <dbReference type="NCBI Taxonomy" id="1232801"/>
    <lineage>
        <taxon>Eukaryota</taxon>
        <taxon>Metazoa</taxon>
        <taxon>Ecdysozoa</taxon>
        <taxon>Arthropoda</taxon>
        <taxon>Crustacea</taxon>
        <taxon>Multicrustacea</taxon>
        <taxon>Cirripedia</taxon>
        <taxon>Thoracica</taxon>
        <taxon>Thoracicalcarea</taxon>
        <taxon>Balanomorpha</taxon>
        <taxon>Balanoidea</taxon>
        <taxon>Balanidae</taxon>
        <taxon>Amphibalaninae</taxon>
        <taxon>Amphibalanus</taxon>
    </lineage>
</organism>
<dbReference type="Proteomes" id="UP000440578">
    <property type="component" value="Unassembled WGS sequence"/>
</dbReference>
<feature type="coiled-coil region" evidence="4">
    <location>
        <begin position="336"/>
        <end position="363"/>
    </location>
</feature>
<dbReference type="Pfam" id="PF00202">
    <property type="entry name" value="Aminotran_3"/>
    <property type="match status" value="2"/>
</dbReference>
<keyword evidence="4" id="KW-0175">Coiled coil</keyword>
<evidence type="ECO:0000256" key="3">
    <source>
        <dbReference type="RuleBase" id="RU003560"/>
    </source>
</evidence>
<dbReference type="Gene3D" id="3.40.640.10">
    <property type="entry name" value="Type I PLP-dependent aspartate aminotransferase-like (Major domain)"/>
    <property type="match status" value="1"/>
</dbReference>
<comment type="caution">
    <text evidence="5">The sequence shown here is derived from an EMBL/GenBank/DDBJ whole genome shotgun (WGS) entry which is preliminary data.</text>
</comment>
<dbReference type="OrthoDB" id="10261433at2759"/>
<dbReference type="InterPro" id="IPR015422">
    <property type="entry name" value="PyrdxlP-dep_Trfase_small"/>
</dbReference>
<evidence type="ECO:0000256" key="2">
    <source>
        <dbReference type="ARBA" id="ARBA00022898"/>
    </source>
</evidence>
<gene>
    <name evidence="5" type="primary">Etnppl</name>
    <name evidence="5" type="ORF">FJT64_022208</name>
</gene>
<comment type="similarity">
    <text evidence="1 3">Belongs to the class-III pyridoxal-phosphate-dependent aminotransferase family.</text>
</comment>
<proteinExistence type="inferred from homology"/>
<dbReference type="Gene3D" id="3.90.1150.10">
    <property type="entry name" value="Aspartate Aminotransferase, domain 1"/>
    <property type="match status" value="2"/>
</dbReference>
<dbReference type="CDD" id="cd00610">
    <property type="entry name" value="OAT_like"/>
    <property type="match status" value="1"/>
</dbReference>
<dbReference type="EMBL" id="VIIS01000680">
    <property type="protein sequence ID" value="KAF0306232.1"/>
    <property type="molecule type" value="Genomic_DNA"/>
</dbReference>
<sequence length="366" mass="40583">MRLYFVPSSANEMFFKDDPPLITRGEGAFLYDEKDNGYLDCINNVCHVGHSNPRVVAAINQQAAQLNTNNRYLHPNLARLLRRLVATFAPSDLTRVTLVNSGSEANDLALRMARAHTGNEHIITLNHAYHGHVSSTIDVSPYKSKGLGVNSPVVYEAPCPDIYRGKYTDQTHPGLSPEALGELYAQEVGEIIATLAEQGRRPAAFIAESLQSCGGQIIPPPGYLRRVYQYYGGNPVSCAATLAVLDEIQTHNLKEHCVKIGHLLTSKLEDLKNRHRLIGDVRVLGMFAGIELVTDRELRTPATAEAKLLLQKMLKERVLLSADGPDRNVIKFKPPIVFSEENVEELVTKLDRVLAELEGDQNNDRE</sequence>
<keyword evidence="2 3" id="KW-0663">Pyridoxal phosphate</keyword>
<dbReference type="PANTHER" id="PTHR45688">
    <property type="match status" value="1"/>
</dbReference>
<dbReference type="InterPro" id="IPR015424">
    <property type="entry name" value="PyrdxlP-dep_Trfase"/>
</dbReference>
<protein>
    <submittedName>
        <fullName evidence="5">Ethanolamine-phosphate phospho-lyase</fullName>
    </submittedName>
</protein>
<dbReference type="PANTHER" id="PTHR45688:SF13">
    <property type="entry name" value="ALANINE--GLYOXYLATE AMINOTRANSFERASE 2-LIKE"/>
    <property type="match status" value="1"/>
</dbReference>
<dbReference type="GO" id="GO:0008483">
    <property type="term" value="F:transaminase activity"/>
    <property type="evidence" value="ECO:0007669"/>
    <property type="project" value="InterPro"/>
</dbReference>
<dbReference type="AlphaFoldDB" id="A0A6A4WUC9"/>
<evidence type="ECO:0000313" key="5">
    <source>
        <dbReference type="EMBL" id="KAF0306232.1"/>
    </source>
</evidence>
<accession>A0A6A4WUC9</accession>
<dbReference type="GO" id="GO:0005739">
    <property type="term" value="C:mitochondrion"/>
    <property type="evidence" value="ECO:0007669"/>
    <property type="project" value="TreeGrafter"/>
</dbReference>
<dbReference type="SUPFAM" id="SSF53383">
    <property type="entry name" value="PLP-dependent transferases"/>
    <property type="match status" value="1"/>
</dbReference>